<evidence type="ECO:0000256" key="2">
    <source>
        <dbReference type="SAM" id="MobiDB-lite"/>
    </source>
</evidence>
<proteinExistence type="predicted"/>
<comment type="caution">
    <text evidence="3">The sequence shown here is derived from an EMBL/GenBank/DDBJ whole genome shotgun (WGS) entry which is preliminary data.</text>
</comment>
<feature type="compositionally biased region" description="Polar residues" evidence="2">
    <location>
        <begin position="15"/>
        <end position="28"/>
    </location>
</feature>
<feature type="region of interest" description="Disordered" evidence="2">
    <location>
        <begin position="1"/>
        <end position="28"/>
    </location>
</feature>
<name>A0AAP2K0D2_PRORE</name>
<feature type="coiled-coil region" evidence="1">
    <location>
        <begin position="146"/>
        <end position="173"/>
    </location>
</feature>
<accession>A0AAP2K0D2</accession>
<evidence type="ECO:0000256" key="1">
    <source>
        <dbReference type="SAM" id="Coils"/>
    </source>
</evidence>
<keyword evidence="1" id="KW-0175">Coiled coil</keyword>
<feature type="coiled-coil region" evidence="1">
    <location>
        <begin position="303"/>
        <end position="351"/>
    </location>
</feature>
<sequence>MKTTPLDTTTTSSLYRKNSSTGAKKETPTITQKIKNLKINNPFSFFHFNKKNTESKFYISLPEAGSKGSDLNLLNKLNSNKKTISSLENKLIDNSFNIPQFIKDLKNKTENSIDNLLGKNDFFSEIPATDKIIEKQNETIGYLKHYLDLLDKNKKLTNKSEELKNEIDDLKSAIRYESKIRGIAYLKKESKYLVSLEKEIPMENNIEGKNKKIEKLIKIQNSVKILLSNELKDIKNKVHNITLDKNALEKNILALKKPIICESFITYDEDNTPIYHNESHDFDFDDLFEKKLETENTKDNRIIKNLILENDLLYNSIEELDNDNLDYRGLVQDLRIDNNNKNHEIRALQEKLANKALSMASISLTSLSSGYHSDNEDNNLTSDLKVSEEKIAQKEETLKNKYPLTNNKGVKKYLYTHKVQCLAAGIPISSSKEQLQARLKAIKIQLPTQ</sequence>
<dbReference type="Proteomes" id="UP000824410">
    <property type="component" value="Unassembled WGS sequence"/>
</dbReference>
<dbReference type="EMBL" id="SHDO01000021">
    <property type="protein sequence ID" value="MBX6981957.1"/>
    <property type="molecule type" value="Genomic_DNA"/>
</dbReference>
<evidence type="ECO:0000313" key="4">
    <source>
        <dbReference type="Proteomes" id="UP000824410"/>
    </source>
</evidence>
<dbReference type="AlphaFoldDB" id="A0AAP2K0D2"/>
<reference evidence="3" key="1">
    <citation type="submission" date="2019-02" db="EMBL/GenBank/DDBJ databases">
        <title>Genomic characterization of isolates from hospital effluents in KZN, South Africa.</title>
        <authorList>
            <person name="Ntshobeni N."/>
            <person name="Allam M."/>
            <person name="Ismail A."/>
            <person name="Amoako D."/>
            <person name="Essack S."/>
            <person name="Chenia H."/>
        </authorList>
    </citation>
    <scope>NUCLEOTIDE SEQUENCE</scope>
    <source>
        <strain evidence="3">AFE97_S1</strain>
    </source>
</reference>
<feature type="compositionally biased region" description="Low complexity" evidence="2">
    <location>
        <begin position="1"/>
        <end position="14"/>
    </location>
</feature>
<dbReference type="RefSeq" id="WP_131680832.1">
    <property type="nucleotide sequence ID" value="NZ_SHCZ01000030.1"/>
</dbReference>
<gene>
    <name evidence="3" type="ORF">EX242_17090</name>
</gene>
<evidence type="ECO:0000313" key="3">
    <source>
        <dbReference type="EMBL" id="MBX6981957.1"/>
    </source>
</evidence>
<organism evidence="3 4">
    <name type="scientific">Providencia rettgeri</name>
    <dbReference type="NCBI Taxonomy" id="587"/>
    <lineage>
        <taxon>Bacteria</taxon>
        <taxon>Pseudomonadati</taxon>
        <taxon>Pseudomonadota</taxon>
        <taxon>Gammaproteobacteria</taxon>
        <taxon>Enterobacterales</taxon>
        <taxon>Morganellaceae</taxon>
        <taxon>Providencia</taxon>
    </lineage>
</organism>
<protein>
    <submittedName>
        <fullName evidence="3">Uncharacterized protein</fullName>
    </submittedName>
</protein>